<proteinExistence type="predicted"/>
<dbReference type="EMBL" id="CM004388">
    <property type="protein sequence ID" value="KAG8659737.1"/>
    <property type="molecule type" value="Genomic_DNA"/>
</dbReference>
<evidence type="ECO:0000313" key="1">
    <source>
        <dbReference type="EMBL" id="KAG8659737.1"/>
    </source>
</evidence>
<dbReference type="Proteomes" id="UP000091857">
    <property type="component" value="Chromosome 2"/>
</dbReference>
<name>A0ACB7I4E9_MANES</name>
<keyword evidence="2" id="KW-1185">Reference proteome</keyword>
<organism evidence="1 2">
    <name type="scientific">Manihot esculenta</name>
    <name type="common">Cassava</name>
    <name type="synonym">Jatropha manihot</name>
    <dbReference type="NCBI Taxonomy" id="3983"/>
    <lineage>
        <taxon>Eukaryota</taxon>
        <taxon>Viridiplantae</taxon>
        <taxon>Streptophyta</taxon>
        <taxon>Embryophyta</taxon>
        <taxon>Tracheophyta</taxon>
        <taxon>Spermatophyta</taxon>
        <taxon>Magnoliopsida</taxon>
        <taxon>eudicotyledons</taxon>
        <taxon>Gunneridae</taxon>
        <taxon>Pentapetalae</taxon>
        <taxon>rosids</taxon>
        <taxon>fabids</taxon>
        <taxon>Malpighiales</taxon>
        <taxon>Euphorbiaceae</taxon>
        <taxon>Crotonoideae</taxon>
        <taxon>Manihoteae</taxon>
        <taxon>Manihot</taxon>
    </lineage>
</organism>
<reference evidence="2" key="1">
    <citation type="journal article" date="2016" name="Nat. Biotechnol.">
        <title>Sequencing wild and cultivated cassava and related species reveals extensive interspecific hybridization and genetic diversity.</title>
        <authorList>
            <person name="Bredeson J.V."/>
            <person name="Lyons J.B."/>
            <person name="Prochnik S.E."/>
            <person name="Wu G.A."/>
            <person name="Ha C.M."/>
            <person name="Edsinger-Gonzales E."/>
            <person name="Grimwood J."/>
            <person name="Schmutz J."/>
            <person name="Rabbi I.Y."/>
            <person name="Egesi C."/>
            <person name="Nauluvula P."/>
            <person name="Lebot V."/>
            <person name="Ndunguru J."/>
            <person name="Mkamilo G."/>
            <person name="Bart R.S."/>
            <person name="Setter T.L."/>
            <person name="Gleadow R.M."/>
            <person name="Kulakow P."/>
            <person name="Ferguson M.E."/>
            <person name="Rounsley S."/>
            <person name="Rokhsar D.S."/>
        </authorList>
    </citation>
    <scope>NUCLEOTIDE SEQUENCE [LARGE SCALE GENOMIC DNA]</scope>
    <source>
        <strain evidence="2">cv. AM560-2</strain>
    </source>
</reference>
<evidence type="ECO:0000313" key="2">
    <source>
        <dbReference type="Proteomes" id="UP000091857"/>
    </source>
</evidence>
<comment type="caution">
    <text evidence="1">The sequence shown here is derived from an EMBL/GenBank/DDBJ whole genome shotgun (WGS) entry which is preliminary data.</text>
</comment>
<gene>
    <name evidence="1" type="ORF">MANES_02G069201v8</name>
</gene>
<sequence length="63" mass="7576">MQDLFFKTVGKFLFPLQLTHIERLHVHANASPLPFSRYIPKIYIQMNNSAREVEFRIENWDIN</sequence>
<accession>A0ACB7I4E9</accession>
<protein>
    <submittedName>
        <fullName evidence="1">Uncharacterized protein</fullName>
    </submittedName>
</protein>